<evidence type="ECO:0000313" key="4">
    <source>
        <dbReference type="EnsemblMetazoa" id="Aqu2.1.25876_001"/>
    </source>
</evidence>
<dbReference type="GO" id="GO:0005615">
    <property type="term" value="C:extracellular space"/>
    <property type="evidence" value="ECO:0007669"/>
    <property type="project" value="TreeGrafter"/>
</dbReference>
<accession>A0A1X7UEG1</accession>
<dbReference type="eggNOG" id="KOG4160">
    <property type="taxonomic scope" value="Eukaryota"/>
</dbReference>
<feature type="signal peptide" evidence="2">
    <location>
        <begin position="1"/>
        <end position="22"/>
    </location>
</feature>
<dbReference type="PANTHER" id="PTHR10504:SF131">
    <property type="entry name" value="BPI2 DOMAIN-CONTAINING PROTEIN"/>
    <property type="match status" value="1"/>
</dbReference>
<dbReference type="Pfam" id="PF01273">
    <property type="entry name" value="LBP_BPI_CETP"/>
    <property type="match status" value="1"/>
</dbReference>
<dbReference type="InterPro" id="IPR032942">
    <property type="entry name" value="BPI/LBP/Plunc"/>
</dbReference>
<feature type="chain" id="PRO_5010888634" description="Lipid-binding serum glycoprotein N-terminal domain-containing protein" evidence="2">
    <location>
        <begin position="23"/>
        <end position="209"/>
    </location>
</feature>
<evidence type="ECO:0000259" key="3">
    <source>
        <dbReference type="SMART" id="SM00328"/>
    </source>
</evidence>
<evidence type="ECO:0000256" key="2">
    <source>
        <dbReference type="SAM" id="SignalP"/>
    </source>
</evidence>
<dbReference type="InterPro" id="IPR017942">
    <property type="entry name" value="Lipid-bd_serum_glycop_N"/>
</dbReference>
<organism evidence="4">
    <name type="scientific">Amphimedon queenslandica</name>
    <name type="common">Sponge</name>
    <dbReference type="NCBI Taxonomy" id="400682"/>
    <lineage>
        <taxon>Eukaryota</taxon>
        <taxon>Metazoa</taxon>
        <taxon>Porifera</taxon>
        <taxon>Demospongiae</taxon>
        <taxon>Heteroscleromorpha</taxon>
        <taxon>Haplosclerida</taxon>
        <taxon>Niphatidae</taxon>
        <taxon>Amphimedon</taxon>
    </lineage>
</organism>
<dbReference type="SMART" id="SM00328">
    <property type="entry name" value="BPI1"/>
    <property type="match status" value="1"/>
</dbReference>
<dbReference type="OrthoDB" id="10255543at2759"/>
<dbReference type="InParanoid" id="A0A1X7UEG1"/>
<proteinExistence type="predicted"/>
<dbReference type="InterPro" id="IPR017943">
    <property type="entry name" value="Bactericidal_perm-incr_a/b_dom"/>
</dbReference>
<dbReference type="GO" id="GO:0008289">
    <property type="term" value="F:lipid binding"/>
    <property type="evidence" value="ECO:0007669"/>
    <property type="project" value="InterPro"/>
</dbReference>
<dbReference type="PANTHER" id="PTHR10504">
    <property type="entry name" value="BACTERICIDAL PERMEABILITY-INCREASING BPI PROTEIN-RELATED"/>
    <property type="match status" value="1"/>
</dbReference>
<dbReference type="SUPFAM" id="SSF55394">
    <property type="entry name" value="Bactericidal permeability-increasing protein, BPI"/>
    <property type="match status" value="1"/>
</dbReference>
<feature type="domain" description="Lipid-binding serum glycoprotein N-terminal" evidence="3">
    <location>
        <begin position="30"/>
        <end position="209"/>
    </location>
</feature>
<dbReference type="AlphaFoldDB" id="A0A1X7UEG1"/>
<dbReference type="OMA" id="ISMIESH"/>
<name>A0A1X7UEG1_AMPQE</name>
<reference evidence="4" key="1">
    <citation type="submission" date="2017-05" db="UniProtKB">
        <authorList>
            <consortium name="EnsemblMetazoa"/>
        </authorList>
    </citation>
    <scope>IDENTIFICATION</scope>
</reference>
<dbReference type="FunFam" id="3.15.10.10:FF:000001">
    <property type="entry name" value="phospholipid transfer protein-like"/>
    <property type="match status" value="1"/>
</dbReference>
<evidence type="ECO:0000256" key="1">
    <source>
        <dbReference type="ARBA" id="ARBA00023180"/>
    </source>
</evidence>
<keyword evidence="1" id="KW-0325">Glycoprotein</keyword>
<sequence length="209" mass="22392">MNRVLAPIPTVLILLMTAFVKADPGFRLTVTSKGLDYVIKTAIPILEQHLSNIDIKDIYGSARSPVGTIFYELENIKLSNLKIPTYSMKPGTSGLTISLSSVSVSGKADWHYKQKSWPGISDSGSVDISANGITITISAVLGSDSSGHPTLKTTGCSFSIGGLHVTLHGGASWFYNLFSDNIADSLESSIQKQLCSGPVANQYFNVYSQ</sequence>
<protein>
    <recommendedName>
        <fullName evidence="3">Lipid-binding serum glycoprotein N-terminal domain-containing protein</fullName>
    </recommendedName>
</protein>
<keyword evidence="2" id="KW-0732">Signal</keyword>
<dbReference type="EnsemblMetazoa" id="Aqu2.1.25876_001">
    <property type="protein sequence ID" value="Aqu2.1.25876_001"/>
    <property type="gene ID" value="Aqu2.1.25876"/>
</dbReference>
<dbReference type="Gene3D" id="3.15.10.10">
    <property type="entry name" value="Bactericidal permeability-increasing protein, domain 1"/>
    <property type="match status" value="1"/>
</dbReference>